<dbReference type="RefSeq" id="WP_007959088.1">
    <property type="nucleotide sequence ID" value="NZ_CP010978.1"/>
</dbReference>
<dbReference type="SUPFAM" id="SSF53756">
    <property type="entry name" value="UDP-Glycosyltransferase/glycogen phosphorylase"/>
    <property type="match status" value="1"/>
</dbReference>
<dbReference type="PANTHER" id="PTHR46401:SF2">
    <property type="entry name" value="GLYCOSYLTRANSFERASE WBBK-RELATED"/>
    <property type="match status" value="1"/>
</dbReference>
<dbReference type="InterPro" id="IPR001296">
    <property type="entry name" value="Glyco_trans_1"/>
</dbReference>
<dbReference type="STRING" id="1192197.JBW_00665"/>
<feature type="domain" description="Glycosyltransferase subfamily 4-like N-terminal" evidence="3">
    <location>
        <begin position="99"/>
        <end position="165"/>
    </location>
</feature>
<evidence type="ECO:0000313" key="4">
    <source>
        <dbReference type="EMBL" id="AJQ26017.1"/>
    </source>
</evidence>
<evidence type="ECO:0000259" key="2">
    <source>
        <dbReference type="Pfam" id="PF00534"/>
    </source>
</evidence>
<dbReference type="InterPro" id="IPR028098">
    <property type="entry name" value="Glyco_trans_4-like_N"/>
</dbReference>
<sequence>MKLLINISMLGHKPTGLGVYSEHCANFLDQAFNCSIVSSFFTSKYDNEIIKSPSNIGFGVGGTSNIERLAYLSMQFPKEKNSFIYNPTHHGVLGFNNQIITIHDLIPIHHPMQHKLQYLYFKYYLSKLIKDCKAIFTVSQTAKEDICGYYKLKPERVFVVPNGVDSMMFSRDNVYTSQDPYLLVVGAAYHHKNIHELLNNWQVWKGKYKIKVASASGKYGQYLKEVVRQCKLEKDVEFLGYVTQTQLIKLYQGCKALVFPSLWEGFGLPPIETLACGRPVIVSDIPVHMEILQDAAIYITPGNPDTWGDAFVMLEDKKMIECKLKLSEKVIKKYTWDSTGEILIKSLLQVEPNLIGLLSNR</sequence>
<dbReference type="KEGG" id="pft:JBW_00665"/>
<accession>I9NP00</accession>
<dbReference type="HOGENOM" id="CLU_009583_27_2_9"/>
<dbReference type="CDD" id="cd03809">
    <property type="entry name" value="GT4_MtfB-like"/>
    <property type="match status" value="1"/>
</dbReference>
<evidence type="ECO:0000259" key="3">
    <source>
        <dbReference type="Pfam" id="PF13439"/>
    </source>
</evidence>
<keyword evidence="1 4" id="KW-0808">Transferase</keyword>
<evidence type="ECO:0000313" key="5">
    <source>
        <dbReference type="Proteomes" id="UP000005361"/>
    </source>
</evidence>
<protein>
    <submittedName>
        <fullName evidence="4">Glycosyl transferase group 1</fullName>
    </submittedName>
</protein>
<feature type="domain" description="Glycosyl transferase family 1" evidence="2">
    <location>
        <begin position="177"/>
        <end position="317"/>
    </location>
</feature>
<dbReference type="Proteomes" id="UP000005361">
    <property type="component" value="Chromosome"/>
</dbReference>
<dbReference type="Gene3D" id="3.40.50.2000">
    <property type="entry name" value="Glycogen Phosphorylase B"/>
    <property type="match status" value="2"/>
</dbReference>
<dbReference type="AlphaFoldDB" id="I9NP00"/>
<name>I9NP00_9FIRM</name>
<reference evidence="5" key="2">
    <citation type="submission" date="2015-02" db="EMBL/GenBank/DDBJ databases">
        <title>Complete Genome Sequence of Pelosinus fermentans JBW45.</title>
        <authorList>
            <person name="De Leon K.B."/>
            <person name="Utturkar S.M."/>
            <person name="Camilleri L.B."/>
            <person name="Arkin A.P."/>
            <person name="Fields M.W."/>
            <person name="Brown S.D."/>
            <person name="Wall J.D."/>
        </authorList>
    </citation>
    <scope>NUCLEOTIDE SEQUENCE [LARGE SCALE GENOMIC DNA]</scope>
    <source>
        <strain evidence="5">JBW45</strain>
    </source>
</reference>
<dbReference type="Pfam" id="PF00534">
    <property type="entry name" value="Glycos_transf_1"/>
    <property type="match status" value="1"/>
</dbReference>
<gene>
    <name evidence="4" type="ORF">JBW_00665</name>
</gene>
<reference evidence="4 5" key="1">
    <citation type="journal article" date="2015" name="Genome Announc.">
        <title>Complete Genome Sequence of Pelosinus fermentans JBW45, a Member of a Remarkably Competitive Group of Negativicutes in the Firmicutes Phylum.</title>
        <authorList>
            <person name="De Leon K.B."/>
            <person name="Utturkar S.M."/>
            <person name="Camilleri L.B."/>
            <person name="Elias D.A."/>
            <person name="Arkin A.P."/>
            <person name="Fields M.W."/>
            <person name="Brown S.D."/>
            <person name="Wall J.D."/>
        </authorList>
    </citation>
    <scope>NUCLEOTIDE SEQUENCE [LARGE SCALE GENOMIC DNA]</scope>
    <source>
        <strain evidence="4 5">JBW45</strain>
    </source>
</reference>
<evidence type="ECO:0000256" key="1">
    <source>
        <dbReference type="ARBA" id="ARBA00022679"/>
    </source>
</evidence>
<organism evidence="4 5">
    <name type="scientific">Pelosinus fermentans JBW45</name>
    <dbReference type="NCBI Taxonomy" id="1192197"/>
    <lineage>
        <taxon>Bacteria</taxon>
        <taxon>Bacillati</taxon>
        <taxon>Bacillota</taxon>
        <taxon>Negativicutes</taxon>
        <taxon>Selenomonadales</taxon>
        <taxon>Sporomusaceae</taxon>
        <taxon>Pelosinus</taxon>
    </lineage>
</organism>
<proteinExistence type="predicted"/>
<dbReference type="PANTHER" id="PTHR46401">
    <property type="entry name" value="GLYCOSYLTRANSFERASE WBBK-RELATED"/>
    <property type="match status" value="1"/>
</dbReference>
<dbReference type="GO" id="GO:0016757">
    <property type="term" value="F:glycosyltransferase activity"/>
    <property type="evidence" value="ECO:0007669"/>
    <property type="project" value="InterPro"/>
</dbReference>
<dbReference type="EMBL" id="CP010978">
    <property type="protein sequence ID" value="AJQ26017.1"/>
    <property type="molecule type" value="Genomic_DNA"/>
</dbReference>
<dbReference type="OrthoDB" id="9797829at2"/>
<dbReference type="Pfam" id="PF13439">
    <property type="entry name" value="Glyco_transf_4"/>
    <property type="match status" value="1"/>
</dbReference>